<comment type="caution">
    <text evidence="2">The sequence shown here is derived from an EMBL/GenBank/DDBJ whole genome shotgun (WGS) entry which is preliminary data.</text>
</comment>
<accession>A0A4Q0VAC7</accession>
<dbReference type="Gene3D" id="3.20.20.150">
    <property type="entry name" value="Divalent-metal-dependent TIM barrel enzymes"/>
    <property type="match status" value="1"/>
</dbReference>
<evidence type="ECO:0000259" key="1">
    <source>
        <dbReference type="Pfam" id="PF01261"/>
    </source>
</evidence>
<dbReference type="InterPro" id="IPR050312">
    <property type="entry name" value="IolE/XylAMocC-like"/>
</dbReference>
<dbReference type="Pfam" id="PF01261">
    <property type="entry name" value="AP_endonuc_2"/>
    <property type="match status" value="1"/>
</dbReference>
<dbReference type="SUPFAM" id="SSF51658">
    <property type="entry name" value="Xylose isomerase-like"/>
    <property type="match status" value="1"/>
</dbReference>
<keyword evidence="2" id="KW-0413">Isomerase</keyword>
<feature type="domain" description="Xylose isomerase-like TIM barrel" evidence="1">
    <location>
        <begin position="42"/>
        <end position="277"/>
    </location>
</feature>
<organism evidence="2 3">
    <name type="scientific">Clostridium tetani</name>
    <dbReference type="NCBI Taxonomy" id="1513"/>
    <lineage>
        <taxon>Bacteria</taxon>
        <taxon>Bacillati</taxon>
        <taxon>Bacillota</taxon>
        <taxon>Clostridia</taxon>
        <taxon>Eubacteriales</taxon>
        <taxon>Clostridiaceae</taxon>
        <taxon>Clostridium</taxon>
    </lineage>
</organism>
<proteinExistence type="predicted"/>
<sequence>MNNEGGQKIKRRVTMFKRIGYAASIGEKSIYGSIDFAYENHMNIVEINANVPIYFPENFSLEDRKKIKEYAKNKNVLLTIHAPEDITLLQLHKTVREAGISRLKEIINFGKDIGARSLTLHVGAAVTFTLVDGKSYMDEFYQDEFTKILEDTLLELIKEANGKIKIAVENSGRFPKKVVQETLQKLLNRNKDIYLTWDIGHSYENKYAEVEFFIKNIDKIRTCHIHDNNGKSDHQIPGEGNLDFNKHFELMKDKDIVYIIEVRPRENAVKSFKVLKTLYP</sequence>
<name>A0A4Q0VAC7_CLOTA</name>
<reference evidence="2 3" key="1">
    <citation type="submission" date="2018-06" db="EMBL/GenBank/DDBJ databases">
        <title>Genome conservation of Clostridium tetani.</title>
        <authorList>
            <person name="Bruggemann H."/>
            <person name="Popoff M.R."/>
        </authorList>
    </citation>
    <scope>NUCLEOTIDE SEQUENCE [LARGE SCALE GENOMIC DNA]</scope>
    <source>
        <strain evidence="2 3">2017.061</strain>
    </source>
</reference>
<dbReference type="EMBL" id="QMAP01000013">
    <property type="protein sequence ID" value="RXI45380.1"/>
    <property type="molecule type" value="Genomic_DNA"/>
</dbReference>
<dbReference type="PANTHER" id="PTHR12110">
    <property type="entry name" value="HYDROXYPYRUVATE ISOMERASE"/>
    <property type="match status" value="1"/>
</dbReference>
<dbReference type="InterPro" id="IPR013022">
    <property type="entry name" value="Xyl_isomerase-like_TIM-brl"/>
</dbReference>
<dbReference type="Proteomes" id="UP000290921">
    <property type="component" value="Unassembled WGS sequence"/>
</dbReference>
<dbReference type="AlphaFoldDB" id="A0A4Q0VAC7"/>
<gene>
    <name evidence="2" type="ORF">DP130_12270</name>
</gene>
<dbReference type="InterPro" id="IPR036237">
    <property type="entry name" value="Xyl_isomerase-like_sf"/>
</dbReference>
<protein>
    <submittedName>
        <fullName evidence="2">Sugar phosphate isomerase/epimerase</fullName>
    </submittedName>
</protein>
<evidence type="ECO:0000313" key="3">
    <source>
        <dbReference type="Proteomes" id="UP000290921"/>
    </source>
</evidence>
<dbReference type="PANTHER" id="PTHR12110:SF21">
    <property type="entry name" value="XYLOSE ISOMERASE-LIKE TIM BARREL DOMAIN-CONTAINING PROTEIN"/>
    <property type="match status" value="1"/>
</dbReference>
<dbReference type="GO" id="GO:0016853">
    <property type="term" value="F:isomerase activity"/>
    <property type="evidence" value="ECO:0007669"/>
    <property type="project" value="UniProtKB-KW"/>
</dbReference>
<evidence type="ECO:0000313" key="2">
    <source>
        <dbReference type="EMBL" id="RXI45380.1"/>
    </source>
</evidence>